<feature type="compositionally biased region" description="Basic and acidic residues" evidence="1">
    <location>
        <begin position="211"/>
        <end position="226"/>
    </location>
</feature>
<dbReference type="EMBL" id="BDIP01004661">
    <property type="protein sequence ID" value="GIQ89075.1"/>
    <property type="molecule type" value="Genomic_DNA"/>
</dbReference>
<evidence type="ECO:0000313" key="2">
    <source>
        <dbReference type="EMBL" id="GIQ89075.1"/>
    </source>
</evidence>
<sequence>EDAKASKVELGEQVQSLQEQLEQARAHNQISCIPVLVNDPLTGVDTGSKSQADVSMDGVDQTASESADYRSMSPQASPIVPGPSQAEVEADTDRVGVQGDYGNEAYSCDDSSESQSGFDEDQSQTEEESEGGDVRMSSTAGGVPVQGAEARAIPATPVSHHRTAHGDARETPVGGAVVRTFFNQTPGQLRKRAGRESAVVENHRLFGVYRDGDSPVKETGATDKCKAGPTDDSVVAGGEARAEGEVAVTAAPACTPTITPAESVALASHSQELARRCLKSLSADARHFLRMRYQPRRGRNKGGLKTDPTFNIELLVWDAALYLKDWKNIVERDRKFLETVKMVLTSLAPVDEYGVVHDTALDRFTHHLRRPLERSDLYNSNGDKKHRNRVLDERKREAAALLGYFRKGTGPGVRTLLYRSLEDAIECLDVRGEENEVYYRDKL</sequence>
<feature type="region of interest" description="Disordered" evidence="1">
    <location>
        <begin position="39"/>
        <end position="141"/>
    </location>
</feature>
<evidence type="ECO:0000313" key="3">
    <source>
        <dbReference type="Proteomes" id="UP000265618"/>
    </source>
</evidence>
<protein>
    <submittedName>
        <fullName evidence="2">Uncharacterized protein</fullName>
    </submittedName>
</protein>
<dbReference type="Proteomes" id="UP000265618">
    <property type="component" value="Unassembled WGS sequence"/>
</dbReference>
<evidence type="ECO:0000256" key="1">
    <source>
        <dbReference type="SAM" id="MobiDB-lite"/>
    </source>
</evidence>
<accession>A0A9K3D649</accession>
<reference evidence="2 3" key="1">
    <citation type="journal article" date="2018" name="PLoS ONE">
        <title>The draft genome of Kipferlia bialata reveals reductive genome evolution in fornicate parasites.</title>
        <authorList>
            <person name="Tanifuji G."/>
            <person name="Takabayashi S."/>
            <person name="Kume K."/>
            <person name="Takagi M."/>
            <person name="Nakayama T."/>
            <person name="Kamikawa R."/>
            <person name="Inagaki Y."/>
            <person name="Hashimoto T."/>
        </authorList>
    </citation>
    <scope>NUCLEOTIDE SEQUENCE [LARGE SCALE GENOMIC DNA]</scope>
    <source>
        <strain evidence="2">NY0173</strain>
    </source>
</reference>
<comment type="caution">
    <text evidence="2">The sequence shown here is derived from an EMBL/GenBank/DDBJ whole genome shotgun (WGS) entry which is preliminary data.</text>
</comment>
<name>A0A9K3D649_9EUKA</name>
<proteinExistence type="predicted"/>
<keyword evidence="3" id="KW-1185">Reference proteome</keyword>
<feature type="region of interest" description="Disordered" evidence="1">
    <location>
        <begin position="211"/>
        <end position="231"/>
    </location>
</feature>
<feature type="non-terminal residue" evidence="2">
    <location>
        <position position="443"/>
    </location>
</feature>
<organism evidence="2 3">
    <name type="scientific">Kipferlia bialata</name>
    <dbReference type="NCBI Taxonomy" id="797122"/>
    <lineage>
        <taxon>Eukaryota</taxon>
        <taxon>Metamonada</taxon>
        <taxon>Carpediemonas-like organisms</taxon>
        <taxon>Kipferlia</taxon>
    </lineage>
</organism>
<feature type="compositionally biased region" description="Acidic residues" evidence="1">
    <location>
        <begin position="118"/>
        <end position="131"/>
    </location>
</feature>
<gene>
    <name evidence="2" type="ORF">KIPB_011460</name>
</gene>
<dbReference type="AlphaFoldDB" id="A0A9K3D649"/>